<reference evidence="3" key="1">
    <citation type="submission" date="2016-10" db="EMBL/GenBank/DDBJ databases">
        <authorList>
            <person name="Varghese N."/>
        </authorList>
    </citation>
    <scope>NUCLEOTIDE SEQUENCE [LARGE SCALE GENOMIC DNA]</scope>
    <source>
        <strain evidence="3">DSM 21843</strain>
    </source>
</reference>
<dbReference type="EMBL" id="FOEC01000015">
    <property type="protein sequence ID" value="SEO98291.1"/>
    <property type="molecule type" value="Genomic_DNA"/>
</dbReference>
<dbReference type="SFLD" id="SFLDG01129">
    <property type="entry name" value="C1.5:_HAD__Beta-PGM__Phosphata"/>
    <property type="match status" value="1"/>
</dbReference>
<evidence type="ECO:0000256" key="1">
    <source>
        <dbReference type="ARBA" id="ARBA00022801"/>
    </source>
</evidence>
<dbReference type="GO" id="GO:0016787">
    <property type="term" value="F:hydrolase activity"/>
    <property type="evidence" value="ECO:0007669"/>
    <property type="project" value="UniProtKB-KW"/>
</dbReference>
<dbReference type="Proteomes" id="UP000182975">
    <property type="component" value="Unassembled WGS sequence"/>
</dbReference>
<dbReference type="InterPro" id="IPR051540">
    <property type="entry name" value="S-2-haloacid_dehalogenase"/>
</dbReference>
<gene>
    <name evidence="2" type="ORF">SAMN02910314_01818</name>
</gene>
<organism evidence="2 3">
    <name type="scientific">Denitrobacterium detoxificans</name>
    <dbReference type="NCBI Taxonomy" id="79604"/>
    <lineage>
        <taxon>Bacteria</taxon>
        <taxon>Bacillati</taxon>
        <taxon>Actinomycetota</taxon>
        <taxon>Coriobacteriia</taxon>
        <taxon>Eggerthellales</taxon>
        <taxon>Eggerthellaceae</taxon>
        <taxon>Denitrobacterium</taxon>
    </lineage>
</organism>
<protein>
    <submittedName>
        <fullName evidence="2">Phosphoglycolate phosphatase, HAD superfamily</fullName>
    </submittedName>
</protein>
<dbReference type="Pfam" id="PF00702">
    <property type="entry name" value="Hydrolase"/>
    <property type="match status" value="1"/>
</dbReference>
<dbReference type="SFLD" id="SFLDS00003">
    <property type="entry name" value="Haloacid_Dehalogenase"/>
    <property type="match status" value="1"/>
</dbReference>
<dbReference type="PANTHER" id="PTHR43316">
    <property type="entry name" value="HYDROLASE, HALOACID DELAHOGENASE-RELATED"/>
    <property type="match status" value="1"/>
</dbReference>
<dbReference type="AlphaFoldDB" id="A0A1H8U542"/>
<keyword evidence="1" id="KW-0378">Hydrolase</keyword>
<dbReference type="SUPFAM" id="SSF56784">
    <property type="entry name" value="HAD-like"/>
    <property type="match status" value="1"/>
</dbReference>
<dbReference type="PANTHER" id="PTHR43316:SF3">
    <property type="entry name" value="HALOACID DEHALOGENASE, TYPE II (AFU_ORTHOLOGUE AFUA_2G07750)-RELATED"/>
    <property type="match status" value="1"/>
</dbReference>
<accession>A0A1H8U542</accession>
<name>A0A1H8U542_9ACTN</name>
<evidence type="ECO:0000313" key="2">
    <source>
        <dbReference type="EMBL" id="SEO98291.1"/>
    </source>
</evidence>
<evidence type="ECO:0000313" key="3">
    <source>
        <dbReference type="Proteomes" id="UP000182975"/>
    </source>
</evidence>
<dbReference type="InterPro" id="IPR023214">
    <property type="entry name" value="HAD_sf"/>
</dbReference>
<keyword evidence="3" id="KW-1185">Reference proteome</keyword>
<proteinExistence type="predicted"/>
<dbReference type="InterPro" id="IPR036412">
    <property type="entry name" value="HAD-like_sf"/>
</dbReference>
<sequence>MRMTASAPYDAIFFDMDGTLLPMPVRQFLDRYYEILERKLRNAGKDAKLYIHCLDRGMHAMSSHSPEETNADAFWRMFAQAHEDEECPLNARELAEARDFFFDFYQNDFDECGRGIVPNPHAAEAVRILAEKGYPLYLTTMPLFPLEGVLARLRWANVDPSYFARITRFDNSTAVKPQTAYYYENLAIAGAEPGRVLMVGNNTIDDLACLETGMDAYLVTDDLINDNGFDIATVKHGTMEEFAAWVRDLPVCESKRALEGYPDRSPLDGGISIAHGRDAMPQPLWDENERMRITTTAS</sequence>
<dbReference type="Gene3D" id="3.40.50.1000">
    <property type="entry name" value="HAD superfamily/HAD-like"/>
    <property type="match status" value="1"/>
</dbReference>